<keyword evidence="2" id="KW-1185">Reference proteome</keyword>
<evidence type="ECO:0000313" key="1">
    <source>
        <dbReference type="EMBL" id="SAL84980.1"/>
    </source>
</evidence>
<proteinExistence type="predicted"/>
<accession>A0A158KWK4</accession>
<dbReference type="AlphaFoldDB" id="A0A158KWK4"/>
<comment type="caution">
    <text evidence="1">The sequence shown here is derived from an EMBL/GenBank/DDBJ whole genome shotgun (WGS) entry which is preliminary data.</text>
</comment>
<gene>
    <name evidence="1" type="ORF">AWB74_07128</name>
</gene>
<sequence length="45" mass="5010">MWSTPWSHLLKTVDWTDFTKAPHSQFNGSTHDGETKVLLVKAPGG</sequence>
<evidence type="ECO:0000313" key="2">
    <source>
        <dbReference type="Proteomes" id="UP000055019"/>
    </source>
</evidence>
<organism evidence="1 2">
    <name type="scientific">Caballeronia arvi</name>
    <dbReference type="NCBI Taxonomy" id="1777135"/>
    <lineage>
        <taxon>Bacteria</taxon>
        <taxon>Pseudomonadati</taxon>
        <taxon>Pseudomonadota</taxon>
        <taxon>Betaproteobacteria</taxon>
        <taxon>Burkholderiales</taxon>
        <taxon>Burkholderiaceae</taxon>
        <taxon>Caballeronia</taxon>
    </lineage>
</organism>
<dbReference type="EMBL" id="FCOM02000056">
    <property type="protein sequence ID" value="SAL84980.1"/>
    <property type="molecule type" value="Genomic_DNA"/>
</dbReference>
<protein>
    <submittedName>
        <fullName evidence="1">Uncharacterized protein</fullName>
    </submittedName>
</protein>
<dbReference type="Proteomes" id="UP000055019">
    <property type="component" value="Unassembled WGS sequence"/>
</dbReference>
<name>A0A158KWK4_9BURK</name>
<reference evidence="1" key="1">
    <citation type="submission" date="2016-01" db="EMBL/GenBank/DDBJ databases">
        <authorList>
            <person name="Peeters C."/>
        </authorList>
    </citation>
    <scope>NUCLEOTIDE SEQUENCE [LARGE SCALE GENOMIC DNA]</scope>
    <source>
        <strain evidence="1">LMG 29317</strain>
    </source>
</reference>